<keyword evidence="3" id="KW-1185">Reference proteome</keyword>
<name>A0A0D6JAM1_9HYPH</name>
<dbReference type="EMBL" id="LN829119">
    <property type="protein sequence ID" value="CPR15699.1"/>
    <property type="molecule type" value="Genomic_DNA"/>
</dbReference>
<proteinExistence type="predicted"/>
<dbReference type="KEGG" id="fil:BN1229_v1_0463"/>
<dbReference type="KEGG" id="fiy:BN1229_v1_0467"/>
<gene>
    <name evidence="2" type="ORF">YBN1229_v1_0467</name>
</gene>
<protein>
    <submittedName>
        <fullName evidence="2">Uncharacterized protein</fullName>
    </submittedName>
</protein>
<dbReference type="Proteomes" id="UP000033187">
    <property type="component" value="Chromosome 1"/>
</dbReference>
<reference evidence="3" key="1">
    <citation type="submission" date="2015-02" db="EMBL/GenBank/DDBJ databases">
        <authorList>
            <person name="Chooi Y.-H."/>
        </authorList>
    </citation>
    <scope>NUCLEOTIDE SEQUENCE [LARGE SCALE GENOMIC DNA]</scope>
    <source>
        <strain evidence="3">strain Y</strain>
    </source>
</reference>
<feature type="transmembrane region" description="Helical" evidence="1">
    <location>
        <begin position="47"/>
        <end position="67"/>
    </location>
</feature>
<evidence type="ECO:0000256" key="1">
    <source>
        <dbReference type="SAM" id="Phobius"/>
    </source>
</evidence>
<accession>A0A0D6JAM1</accession>
<keyword evidence="1" id="KW-1133">Transmembrane helix</keyword>
<evidence type="ECO:0000313" key="2">
    <source>
        <dbReference type="EMBL" id="CPR15699.1"/>
    </source>
</evidence>
<evidence type="ECO:0000313" key="3">
    <source>
        <dbReference type="Proteomes" id="UP000033187"/>
    </source>
</evidence>
<dbReference type="AlphaFoldDB" id="A0A0D6JAM1"/>
<sequence length="78" mass="8177">MRYLLAIIFGGAAAFAATMTISSPIASWVVGKFAFESPDQVSNAHDALFMGGNFIALLIGFAIGWVVGAKIEGRDEPA</sequence>
<organism evidence="2 3">
    <name type="scientific">Candidatus Filomicrobium marinum</name>
    <dbReference type="NCBI Taxonomy" id="1608628"/>
    <lineage>
        <taxon>Bacteria</taxon>
        <taxon>Pseudomonadati</taxon>
        <taxon>Pseudomonadota</taxon>
        <taxon>Alphaproteobacteria</taxon>
        <taxon>Hyphomicrobiales</taxon>
        <taxon>Hyphomicrobiaceae</taxon>
        <taxon>Filomicrobium</taxon>
    </lineage>
</organism>
<keyword evidence="1" id="KW-0812">Transmembrane</keyword>
<keyword evidence="1" id="KW-0472">Membrane</keyword>
<dbReference type="RefSeq" id="WP_046476242.1">
    <property type="nucleotide sequence ID" value="NZ_LN829118.1"/>
</dbReference>